<comment type="caution">
    <text evidence="7">The sequence shown here is derived from an EMBL/GenBank/DDBJ whole genome shotgun (WGS) entry which is preliminary data.</text>
</comment>
<evidence type="ECO:0000256" key="2">
    <source>
        <dbReference type="ARBA" id="ARBA00022692"/>
    </source>
</evidence>
<gene>
    <name evidence="7" type="primary">batA</name>
    <name evidence="7" type="ORF">POREN0001_1088</name>
</gene>
<proteinExistence type="predicted"/>
<dbReference type="InterPro" id="IPR033881">
    <property type="entry name" value="vWA_BatA_type"/>
</dbReference>
<dbReference type="InterPro" id="IPR050768">
    <property type="entry name" value="UPF0353/GerABKA_families"/>
</dbReference>
<keyword evidence="8" id="KW-1185">Reference proteome</keyword>
<keyword evidence="2 5" id="KW-0812">Transmembrane</keyword>
<dbReference type="InterPro" id="IPR024163">
    <property type="entry name" value="Aerotolerance_reg_N"/>
</dbReference>
<dbReference type="AlphaFoldDB" id="C3J9E4"/>
<feature type="transmembrane region" description="Helical" evidence="5">
    <location>
        <begin position="299"/>
        <end position="316"/>
    </location>
</feature>
<dbReference type="InterPro" id="IPR036465">
    <property type="entry name" value="vWFA_dom_sf"/>
</dbReference>
<dbReference type="PANTHER" id="PTHR22550">
    <property type="entry name" value="SPORE GERMINATION PROTEIN"/>
    <property type="match status" value="1"/>
</dbReference>
<evidence type="ECO:0000256" key="4">
    <source>
        <dbReference type="ARBA" id="ARBA00023136"/>
    </source>
</evidence>
<keyword evidence="1" id="KW-1003">Cell membrane</keyword>
<dbReference type="Proteomes" id="UP000004295">
    <property type="component" value="Unassembled WGS sequence"/>
</dbReference>
<protein>
    <submittedName>
        <fullName evidence="7">von Willebrand factor type A domain protein</fullName>
    </submittedName>
</protein>
<dbReference type="STRING" id="553175.POREN0001_1088"/>
<dbReference type="Gene3D" id="3.40.50.410">
    <property type="entry name" value="von Willebrand factor, type A domain"/>
    <property type="match status" value="1"/>
</dbReference>
<reference evidence="7 8" key="1">
    <citation type="submission" date="2009-04" db="EMBL/GenBank/DDBJ databases">
        <authorList>
            <person name="Sebastian Y."/>
            <person name="Madupu R."/>
            <person name="Durkin A.S."/>
            <person name="Torralba M."/>
            <person name="Methe B."/>
            <person name="Sutton G.G."/>
            <person name="Strausberg R.L."/>
            <person name="Nelson K.E."/>
        </authorList>
    </citation>
    <scope>NUCLEOTIDE SEQUENCE [LARGE SCALE GENOMIC DNA]</scope>
    <source>
        <strain evidence="8">ATCC 35406 / BCRC 14492 / JCM 8526 / NCTC 13058 / HG 370</strain>
    </source>
</reference>
<dbReference type="EMBL" id="ACNN01000012">
    <property type="protein sequence ID" value="EEN83221.1"/>
    <property type="molecule type" value="Genomic_DNA"/>
</dbReference>
<dbReference type="GeneID" id="93366433"/>
<evidence type="ECO:0000313" key="8">
    <source>
        <dbReference type="Proteomes" id="UP000004295"/>
    </source>
</evidence>
<dbReference type="PANTHER" id="PTHR22550:SF5">
    <property type="entry name" value="LEUCINE ZIPPER PROTEIN 4"/>
    <property type="match status" value="1"/>
</dbReference>
<evidence type="ECO:0000256" key="1">
    <source>
        <dbReference type="ARBA" id="ARBA00022475"/>
    </source>
</evidence>
<feature type="domain" description="VWFA" evidence="6">
    <location>
        <begin position="87"/>
        <end position="279"/>
    </location>
</feature>
<accession>C3J9E4</accession>
<dbReference type="InterPro" id="IPR002035">
    <property type="entry name" value="VWF_A"/>
</dbReference>
<dbReference type="SUPFAM" id="SSF53300">
    <property type="entry name" value="vWA-like"/>
    <property type="match status" value="1"/>
</dbReference>
<dbReference type="PROSITE" id="PS50234">
    <property type="entry name" value="VWFA"/>
    <property type="match status" value="1"/>
</dbReference>
<evidence type="ECO:0000259" key="6">
    <source>
        <dbReference type="PROSITE" id="PS50234"/>
    </source>
</evidence>
<name>C3J9E4_POREA</name>
<keyword evidence="3 5" id="KW-1133">Transmembrane helix</keyword>
<organism evidence="7 8">
    <name type="scientific">Porphyromonas endodontalis (strain ATCC 35406 / DSM 24491 / JCM 8526 / CCUG 16442 / BCRC 14492 / NCTC 13058 / HG 370)</name>
    <name type="common">Bacteroides endodontalis</name>
    <dbReference type="NCBI Taxonomy" id="553175"/>
    <lineage>
        <taxon>Bacteria</taxon>
        <taxon>Pseudomonadati</taxon>
        <taxon>Bacteroidota</taxon>
        <taxon>Bacteroidia</taxon>
        <taxon>Bacteroidales</taxon>
        <taxon>Porphyromonadaceae</taxon>
        <taxon>Porphyromonas</taxon>
    </lineage>
</organism>
<dbReference type="RefSeq" id="WP_004332849.1">
    <property type="nucleotide sequence ID" value="NZ_ACNN01000012.1"/>
</dbReference>
<dbReference type="SMART" id="SM00327">
    <property type="entry name" value="VWA"/>
    <property type="match status" value="1"/>
</dbReference>
<dbReference type="CDD" id="cd01467">
    <property type="entry name" value="vWA_BatA_type"/>
    <property type="match status" value="1"/>
</dbReference>
<evidence type="ECO:0000256" key="5">
    <source>
        <dbReference type="SAM" id="Phobius"/>
    </source>
</evidence>
<dbReference type="eggNOG" id="COG2304">
    <property type="taxonomic scope" value="Bacteria"/>
</dbReference>
<evidence type="ECO:0000256" key="3">
    <source>
        <dbReference type="ARBA" id="ARBA00022989"/>
    </source>
</evidence>
<dbReference type="Pfam" id="PF00092">
    <property type="entry name" value="VWA"/>
    <property type="match status" value="1"/>
</dbReference>
<keyword evidence="4 5" id="KW-0472">Membrane</keyword>
<feature type="transmembrane region" description="Helical" evidence="5">
    <location>
        <begin position="52"/>
        <end position="70"/>
    </location>
</feature>
<evidence type="ECO:0000313" key="7">
    <source>
        <dbReference type="EMBL" id="EEN83221.1"/>
    </source>
</evidence>
<sequence>MTFVYPSFLWALLLIPLLTAAYILLLQRRHATLVLSAFYRLKAGGIRTHIRHLPFVLEMLALAALVIALARPQNTNSWQKDNVEGIDIMLAIDASGSMMAMDLQPNRFVAAVEVAQKFIGNRPNDNIGLVMFAGESFTQCPLTTDHATLLNRLSEVEIGYLEDGTAIGLGIATACNRLKESHAKSKIIVLLTDGTNNAGSIAPSMAASLAESLGIRIYTVAVGTRGEAPYPHATAFGTVIDNVKVEIDEASLKEIAQTTGGSYFRATDNESLNQIYDEIDSLEKSKLMTQNFKAYEERYFGWVVAALLFLLLSFVLRCTYLRTNP</sequence>
<dbReference type="Pfam" id="PF07584">
    <property type="entry name" value="BatA"/>
    <property type="match status" value="1"/>
</dbReference>